<sequence>MKVMCMCVVRCGQVRSSAVKGGQGDKAIDFSTPGAPSAGCLIFTNHSAPSAPSAPPQVRKGKARQGSSKAKVDRDTRGRCIGPITAASTAQLSHISILGSTASAPHRPFIAHDSHRT</sequence>
<dbReference type="AlphaFoldDB" id="G2XSJ9"/>
<organism evidence="2 3">
    <name type="scientific">Botryotinia fuckeliana (strain T4)</name>
    <name type="common">Noble rot fungus</name>
    <name type="synonym">Botrytis cinerea</name>
    <dbReference type="NCBI Taxonomy" id="999810"/>
    <lineage>
        <taxon>Eukaryota</taxon>
        <taxon>Fungi</taxon>
        <taxon>Dikarya</taxon>
        <taxon>Ascomycota</taxon>
        <taxon>Pezizomycotina</taxon>
        <taxon>Leotiomycetes</taxon>
        <taxon>Helotiales</taxon>
        <taxon>Sclerotiniaceae</taxon>
        <taxon>Botrytis</taxon>
    </lineage>
</organism>
<dbReference type="EMBL" id="FQ790261">
    <property type="protein sequence ID" value="CCD43636.1"/>
    <property type="molecule type" value="Genomic_DNA"/>
</dbReference>
<dbReference type="HOGENOM" id="CLU_2084485_0_0_1"/>
<evidence type="ECO:0000256" key="1">
    <source>
        <dbReference type="SAM" id="MobiDB-lite"/>
    </source>
</evidence>
<reference evidence="3" key="1">
    <citation type="journal article" date="2011" name="PLoS Genet.">
        <title>Genomic analysis of the necrotrophic fungal pathogens Sclerotinia sclerotiorum and Botrytis cinerea.</title>
        <authorList>
            <person name="Amselem J."/>
            <person name="Cuomo C.A."/>
            <person name="van Kan J.A."/>
            <person name="Viaud M."/>
            <person name="Benito E.P."/>
            <person name="Couloux A."/>
            <person name="Coutinho P.M."/>
            <person name="de Vries R.P."/>
            <person name="Dyer P.S."/>
            <person name="Fillinger S."/>
            <person name="Fournier E."/>
            <person name="Gout L."/>
            <person name="Hahn M."/>
            <person name="Kohn L."/>
            <person name="Lapalu N."/>
            <person name="Plummer K.M."/>
            <person name="Pradier J.M."/>
            <person name="Quevillon E."/>
            <person name="Sharon A."/>
            <person name="Simon A."/>
            <person name="ten Have A."/>
            <person name="Tudzynski B."/>
            <person name="Tudzynski P."/>
            <person name="Wincker P."/>
            <person name="Andrew M."/>
            <person name="Anthouard V."/>
            <person name="Beever R.E."/>
            <person name="Beffa R."/>
            <person name="Benoit I."/>
            <person name="Bouzid O."/>
            <person name="Brault B."/>
            <person name="Chen Z."/>
            <person name="Choquer M."/>
            <person name="Collemare J."/>
            <person name="Cotton P."/>
            <person name="Danchin E.G."/>
            <person name="Da Silva C."/>
            <person name="Gautier A."/>
            <person name="Giraud C."/>
            <person name="Giraud T."/>
            <person name="Gonzalez C."/>
            <person name="Grossetete S."/>
            <person name="Guldener U."/>
            <person name="Henrissat B."/>
            <person name="Howlett B.J."/>
            <person name="Kodira C."/>
            <person name="Kretschmer M."/>
            <person name="Lappartient A."/>
            <person name="Leroch M."/>
            <person name="Levis C."/>
            <person name="Mauceli E."/>
            <person name="Neuveglise C."/>
            <person name="Oeser B."/>
            <person name="Pearson M."/>
            <person name="Poulain J."/>
            <person name="Poussereau N."/>
            <person name="Quesneville H."/>
            <person name="Rascle C."/>
            <person name="Schumacher J."/>
            <person name="Segurens B."/>
            <person name="Sexton A."/>
            <person name="Silva E."/>
            <person name="Sirven C."/>
            <person name="Soanes D.M."/>
            <person name="Talbot N.J."/>
            <person name="Templeton M."/>
            <person name="Yandava C."/>
            <person name="Yarden O."/>
            <person name="Zeng Q."/>
            <person name="Rollins J.A."/>
            <person name="Lebrun M.H."/>
            <person name="Dickman M."/>
        </authorList>
    </citation>
    <scope>NUCLEOTIDE SEQUENCE [LARGE SCALE GENOMIC DNA]</scope>
    <source>
        <strain evidence="3">T4</strain>
    </source>
</reference>
<evidence type="ECO:0000313" key="2">
    <source>
        <dbReference type="EMBL" id="CCD43636.1"/>
    </source>
</evidence>
<protein>
    <submittedName>
        <fullName evidence="2">Uncharacterized protein</fullName>
    </submittedName>
</protein>
<dbReference type="Proteomes" id="UP000008177">
    <property type="component" value="Unplaced contigs"/>
</dbReference>
<feature type="region of interest" description="Disordered" evidence="1">
    <location>
        <begin position="46"/>
        <end position="80"/>
    </location>
</feature>
<proteinExistence type="predicted"/>
<name>G2XSJ9_BOTF4</name>
<gene>
    <name evidence="2" type="ORF">BofuT4_P064780.1</name>
</gene>
<evidence type="ECO:0000313" key="3">
    <source>
        <dbReference type="Proteomes" id="UP000008177"/>
    </source>
</evidence>
<accession>G2XSJ9</accession>
<dbReference type="InParanoid" id="G2XSJ9"/>